<keyword evidence="3" id="KW-1185">Reference proteome</keyword>
<evidence type="ECO:0000256" key="1">
    <source>
        <dbReference type="SAM" id="MobiDB-lite"/>
    </source>
</evidence>
<accession>A0A386KCU8</accession>
<organism evidence="2 3">
    <name type="scientific">Mycobacterium phage Saguaro</name>
    <dbReference type="NCBI Taxonomy" id="2315616"/>
    <lineage>
        <taxon>Viruses</taxon>
        <taxon>Duplodnaviria</taxon>
        <taxon>Heunggongvirae</taxon>
        <taxon>Uroviricota</taxon>
        <taxon>Caudoviricetes</taxon>
        <taxon>Bclasvirinae</taxon>
        <taxon>Saguarovirus</taxon>
        <taxon>Saguarovirus saguaro</taxon>
    </lineage>
</organism>
<evidence type="ECO:0000313" key="3">
    <source>
        <dbReference type="Proteomes" id="UP000269292"/>
    </source>
</evidence>
<feature type="compositionally biased region" description="Basic and acidic residues" evidence="1">
    <location>
        <begin position="28"/>
        <end position="39"/>
    </location>
</feature>
<dbReference type="RefSeq" id="YP_009949710.1">
    <property type="nucleotide sequence ID" value="NC_051583.1"/>
</dbReference>
<sequence length="39" mass="4205">MTPPPTSASGPGLRTPHGGRGLPLPPTRNHDNKEHRHET</sequence>
<dbReference type="Proteomes" id="UP000269292">
    <property type="component" value="Segment"/>
</dbReference>
<dbReference type="EMBL" id="MH744423">
    <property type="protein sequence ID" value="AYD82086.1"/>
    <property type="molecule type" value="Genomic_DNA"/>
</dbReference>
<dbReference type="GeneID" id="60321117"/>
<reference evidence="2 3" key="1">
    <citation type="submission" date="2018-08" db="EMBL/GenBank/DDBJ databases">
        <authorList>
            <person name="Washington J.M."/>
            <person name="Garlena R.A."/>
            <person name="Russell D.A."/>
            <person name="Pope W.H."/>
            <person name="Jacobs-Sera D."/>
            <person name="Hatfull G.F."/>
        </authorList>
    </citation>
    <scope>NUCLEOTIDE SEQUENCE [LARGE SCALE GENOMIC DNA]</scope>
</reference>
<name>A0A386KCU8_9CAUD</name>
<gene>
    <name evidence="2" type="primary">47</name>
    <name evidence="2" type="ORF">SEA_SAGUARO_47</name>
</gene>
<feature type="region of interest" description="Disordered" evidence="1">
    <location>
        <begin position="1"/>
        <end position="39"/>
    </location>
</feature>
<evidence type="ECO:0000313" key="2">
    <source>
        <dbReference type="EMBL" id="AYD82086.1"/>
    </source>
</evidence>
<dbReference type="KEGG" id="vg:60321117"/>
<protein>
    <submittedName>
        <fullName evidence="2">Uncharacterized protein</fullName>
    </submittedName>
</protein>
<proteinExistence type="predicted"/>